<feature type="region of interest" description="Disordered" evidence="1">
    <location>
        <begin position="21"/>
        <end position="57"/>
    </location>
</feature>
<organism evidence="3 4">
    <name type="scientific">Paenibacillus swuensis</name>
    <dbReference type="NCBI Taxonomy" id="1178515"/>
    <lineage>
        <taxon>Bacteria</taxon>
        <taxon>Bacillati</taxon>
        <taxon>Bacillota</taxon>
        <taxon>Bacilli</taxon>
        <taxon>Bacillales</taxon>
        <taxon>Paenibacillaceae</taxon>
        <taxon>Paenibacillus</taxon>
    </lineage>
</organism>
<accession>A0A172TNE9</accession>
<dbReference type="PATRIC" id="fig|1178515.4.peg.4445"/>
<dbReference type="PANTHER" id="PTHR43649">
    <property type="entry name" value="ARABINOSE-BINDING PROTEIN-RELATED"/>
    <property type="match status" value="1"/>
</dbReference>
<dbReference type="Pfam" id="PF13416">
    <property type="entry name" value="SBP_bac_8"/>
    <property type="match status" value="1"/>
</dbReference>
<sequence>MRLKKGLVMVTMITVLLGTACSNQTGKGNQNKEPASSNNKAENQVNTSGDSGKFDPPITMSTVKVMNQDIMFRDGENLENNVLDKTLKEDLGIEMKYLWTASKDDEMKEKIRLSLAANEELPDMMVVPDKVLMKQLIDSGKFMTVDELFEKHADERFKAAFAKYPQAWDAVTVDGKKYAIPLFNWTGRDSVMWIREDWLTKLKLKAPKTMDELDAVLEAFTKQDPDGNGKADSYGISMALKDNYYTRWMGSPEIAFAPYGIAPSEGFWIKDEAGKLYQPYATPNMKKGLAKLHEWLSKGYMPKDVGVYDEMKAAELWNSGKAGITVGSYWLPLWPFPDLVKNVPAAQFKPYPLPTGPSGELAVSGQSLTLGKYVMINKDMKNPEAVMSYINWFIQNYIYPEKGSKYEFGLAENYDWAVVDGVPTNDKLKVPDYTDVVRYSVNSEWFIPDQWVEMMRKFTSGGKPESAMEIKQMGGENEVTLEAAKIILQYLDSNQEVNNLAEGAPSTRTMVSKGALLEKMRREAQSKIIFGESPVEFYDQFLEDYNKAGYSKYVEEMNQWYSDLSK</sequence>
<protein>
    <recommendedName>
        <fullName evidence="5">ABC transporter substrate-binding protein</fullName>
    </recommendedName>
</protein>
<dbReference type="OrthoDB" id="9787283at2"/>
<dbReference type="STRING" id="1178515.SY83_21930"/>
<name>A0A172TNE9_9BACL</name>
<dbReference type="KEGG" id="pswu:SY83_21930"/>
<dbReference type="SUPFAM" id="SSF53850">
    <property type="entry name" value="Periplasmic binding protein-like II"/>
    <property type="match status" value="1"/>
</dbReference>
<proteinExistence type="predicted"/>
<dbReference type="InterPro" id="IPR006059">
    <property type="entry name" value="SBP"/>
</dbReference>
<evidence type="ECO:0000256" key="1">
    <source>
        <dbReference type="SAM" id="MobiDB-lite"/>
    </source>
</evidence>
<reference evidence="3 4" key="1">
    <citation type="submission" date="2015-01" db="EMBL/GenBank/DDBJ databases">
        <title>Paenibacillus swuensis/DY6/whole genome sequencing.</title>
        <authorList>
            <person name="Kim M.K."/>
            <person name="Srinivasan S."/>
            <person name="Lee J.-J."/>
        </authorList>
    </citation>
    <scope>NUCLEOTIDE SEQUENCE [LARGE SCALE GENOMIC DNA]</scope>
    <source>
        <strain evidence="3 4">DY6</strain>
    </source>
</reference>
<dbReference type="Proteomes" id="UP000076927">
    <property type="component" value="Chromosome"/>
</dbReference>
<dbReference type="PANTHER" id="PTHR43649:SF12">
    <property type="entry name" value="DIACETYLCHITOBIOSE BINDING PROTEIN DASA"/>
    <property type="match status" value="1"/>
</dbReference>
<evidence type="ECO:0000313" key="4">
    <source>
        <dbReference type="Proteomes" id="UP000076927"/>
    </source>
</evidence>
<dbReference type="InterPro" id="IPR050490">
    <property type="entry name" value="Bact_solute-bd_prot1"/>
</dbReference>
<dbReference type="RefSeq" id="WP_068610431.1">
    <property type="nucleotide sequence ID" value="NZ_CP011388.1"/>
</dbReference>
<feature type="signal peptide" evidence="2">
    <location>
        <begin position="1"/>
        <end position="20"/>
    </location>
</feature>
<evidence type="ECO:0000256" key="2">
    <source>
        <dbReference type="SAM" id="SignalP"/>
    </source>
</evidence>
<keyword evidence="2" id="KW-0732">Signal</keyword>
<keyword evidence="4" id="KW-1185">Reference proteome</keyword>
<dbReference type="PROSITE" id="PS51257">
    <property type="entry name" value="PROKAR_LIPOPROTEIN"/>
    <property type="match status" value="1"/>
</dbReference>
<dbReference type="Gene3D" id="3.40.190.10">
    <property type="entry name" value="Periplasmic binding protein-like II"/>
    <property type="match status" value="2"/>
</dbReference>
<feature type="chain" id="PRO_5038422713" description="ABC transporter substrate-binding protein" evidence="2">
    <location>
        <begin position="21"/>
        <end position="566"/>
    </location>
</feature>
<dbReference type="AlphaFoldDB" id="A0A172TNE9"/>
<evidence type="ECO:0000313" key="3">
    <source>
        <dbReference type="EMBL" id="ANE48502.1"/>
    </source>
</evidence>
<gene>
    <name evidence="3" type="ORF">SY83_21930</name>
</gene>
<dbReference type="EMBL" id="CP011388">
    <property type="protein sequence ID" value="ANE48502.1"/>
    <property type="molecule type" value="Genomic_DNA"/>
</dbReference>
<feature type="compositionally biased region" description="Polar residues" evidence="1">
    <location>
        <begin position="21"/>
        <end position="50"/>
    </location>
</feature>
<evidence type="ECO:0008006" key="5">
    <source>
        <dbReference type="Google" id="ProtNLM"/>
    </source>
</evidence>